<dbReference type="Pfam" id="PF01656">
    <property type="entry name" value="CbiA"/>
    <property type="match status" value="1"/>
</dbReference>
<organism evidence="5 6">
    <name type="scientific">Oceanitalea stevensii</name>
    <dbReference type="NCBI Taxonomy" id="2763072"/>
    <lineage>
        <taxon>Bacteria</taxon>
        <taxon>Bacillati</taxon>
        <taxon>Actinomycetota</taxon>
        <taxon>Actinomycetes</taxon>
        <taxon>Micrococcales</taxon>
        <taxon>Bogoriellaceae</taxon>
        <taxon>Georgenia</taxon>
    </lineage>
</organism>
<dbReference type="PANTHER" id="PTHR43384">
    <property type="entry name" value="SEPTUM SITE-DETERMINING PROTEIN MIND HOMOLOG, CHLOROPLASTIC-RELATED"/>
    <property type="match status" value="1"/>
</dbReference>
<keyword evidence="2" id="KW-0067">ATP-binding</keyword>
<keyword evidence="6" id="KW-1185">Reference proteome</keyword>
<dbReference type="Proteomes" id="UP000661894">
    <property type="component" value="Unassembled WGS sequence"/>
</dbReference>
<evidence type="ECO:0000256" key="3">
    <source>
        <dbReference type="SAM" id="MobiDB-lite"/>
    </source>
</evidence>
<reference evidence="5 6" key="1">
    <citation type="submission" date="2020-08" db="EMBL/GenBank/DDBJ databases">
        <title>A Genomic Blueprint of the Chicken Gut Microbiome.</title>
        <authorList>
            <person name="Gilroy R."/>
            <person name="Ravi A."/>
            <person name="Getino M."/>
            <person name="Pursley I."/>
            <person name="Horton D.L."/>
            <person name="Alikhan N.-F."/>
            <person name="Baker D."/>
            <person name="Gharbi K."/>
            <person name="Hall N."/>
            <person name="Watson M."/>
            <person name="Adriaenssens E.M."/>
            <person name="Foster-Nyarko E."/>
            <person name="Jarju S."/>
            <person name="Secka A."/>
            <person name="Antonio M."/>
            <person name="Oren A."/>
            <person name="Chaudhuri R."/>
            <person name="La Ragione R.M."/>
            <person name="Hildebrand F."/>
            <person name="Pallen M.J."/>
        </authorList>
    </citation>
    <scope>NUCLEOTIDE SEQUENCE [LARGE SCALE GENOMIC DNA]</scope>
    <source>
        <strain evidence="5 6">Sa1BUA1</strain>
    </source>
</reference>
<dbReference type="InterPro" id="IPR027417">
    <property type="entry name" value="P-loop_NTPase"/>
</dbReference>
<gene>
    <name evidence="5" type="ORF">H9624_12035</name>
</gene>
<dbReference type="EMBL" id="JACSPO010000007">
    <property type="protein sequence ID" value="MBD8063045.1"/>
    <property type="molecule type" value="Genomic_DNA"/>
</dbReference>
<dbReference type="SUPFAM" id="SSF52540">
    <property type="entry name" value="P-loop containing nucleoside triphosphate hydrolases"/>
    <property type="match status" value="1"/>
</dbReference>
<proteinExistence type="predicted"/>
<dbReference type="Gene3D" id="3.40.50.300">
    <property type="entry name" value="P-loop containing nucleotide triphosphate hydrolases"/>
    <property type="match status" value="1"/>
</dbReference>
<dbReference type="PANTHER" id="PTHR43384:SF6">
    <property type="entry name" value="SEPTUM SITE-DETERMINING PROTEIN MIND HOMOLOG, CHLOROPLASTIC"/>
    <property type="match status" value="1"/>
</dbReference>
<feature type="region of interest" description="Disordered" evidence="3">
    <location>
        <begin position="398"/>
        <end position="427"/>
    </location>
</feature>
<evidence type="ECO:0000256" key="2">
    <source>
        <dbReference type="ARBA" id="ARBA00022840"/>
    </source>
</evidence>
<evidence type="ECO:0000259" key="4">
    <source>
        <dbReference type="Pfam" id="PF01656"/>
    </source>
</evidence>
<dbReference type="RefSeq" id="WP_251840147.1">
    <property type="nucleotide sequence ID" value="NZ_JACSPO010000007.1"/>
</dbReference>
<keyword evidence="1" id="KW-0547">Nucleotide-binding</keyword>
<feature type="domain" description="CobQ/CobB/MinD/ParA nucleotide binding" evidence="4">
    <location>
        <begin position="142"/>
        <end position="362"/>
    </location>
</feature>
<feature type="compositionally biased region" description="Low complexity" evidence="3">
    <location>
        <begin position="416"/>
        <end position="427"/>
    </location>
</feature>
<accession>A0ABR8Z459</accession>
<evidence type="ECO:0000313" key="5">
    <source>
        <dbReference type="EMBL" id="MBD8063045.1"/>
    </source>
</evidence>
<name>A0ABR8Z459_9MICO</name>
<evidence type="ECO:0000256" key="1">
    <source>
        <dbReference type="ARBA" id="ARBA00022741"/>
    </source>
</evidence>
<protein>
    <recommendedName>
        <fullName evidence="4">CobQ/CobB/MinD/ParA nucleotide binding domain-containing protein</fullName>
    </recommendedName>
</protein>
<evidence type="ECO:0000313" key="6">
    <source>
        <dbReference type="Proteomes" id="UP000661894"/>
    </source>
</evidence>
<comment type="caution">
    <text evidence="5">The sequence shown here is derived from an EMBL/GenBank/DDBJ whole genome shotgun (WGS) entry which is preliminary data.</text>
</comment>
<dbReference type="InterPro" id="IPR050625">
    <property type="entry name" value="ParA/MinD_ATPase"/>
</dbReference>
<dbReference type="InterPro" id="IPR002586">
    <property type="entry name" value="CobQ/CobB/MinD/ParA_Nub-bd_dom"/>
</dbReference>
<sequence>MTTGVLLALTGPDEAELVSLLDAPGTGLQVVRRCADVPEVVAAGLAGLGSLAVLSAELPGLDRPVLRQLAGSGVRTVLVAAEEDAERCRALGATTVTWEAAGAEEWARVVAELAGSEPAVVAAPAPPVPEDTGDPAGRVAVVWGPRGSPGRTTVAVNLAQELSDRGEVLLVDADTEAPSVTQVLGVLDETAGLAAAARLAGDGRLDAGSLRSLTRRLERGPRLLTGLTRADRWRELPAASLDVVWERARELAGWTVVDVGAGIDDPVGGLTGGIAPRRHQAALSALGAADVVVVVGAAEPVGMHRLVMALQELSESGVTAPHAQRVVVVNRVRGSATGASPEQAVVESLARFAGVSAPVLVPDDRPALDRAVLRGATLAEVAPGSRARTALRDLAERVAGPAAESRAGRRRRRTPGRVLRAGRTGAG</sequence>